<dbReference type="EMBL" id="CAJPWZ010001544">
    <property type="protein sequence ID" value="CAG2217428.1"/>
    <property type="molecule type" value="Genomic_DNA"/>
</dbReference>
<feature type="compositionally biased region" description="Basic and acidic residues" evidence="12">
    <location>
        <begin position="386"/>
        <end position="402"/>
    </location>
</feature>
<dbReference type="OrthoDB" id="429145at2759"/>
<feature type="region of interest" description="Disordered" evidence="12">
    <location>
        <begin position="259"/>
        <end position="311"/>
    </location>
</feature>
<comment type="cofactor">
    <cofactor evidence="11">
        <name>Zn(2+)</name>
        <dbReference type="ChEBI" id="CHEBI:29105"/>
    </cofactor>
</comment>
<comment type="subcellular location">
    <subcellularLocation>
        <location evidence="2">Secreted</location>
    </subcellularLocation>
</comment>
<dbReference type="InterPro" id="IPR036398">
    <property type="entry name" value="CA_dom_sf"/>
</dbReference>
<dbReference type="InterPro" id="IPR018338">
    <property type="entry name" value="Carbonic_anhydrase_a-class_CS"/>
</dbReference>
<feature type="signal peptide" evidence="11">
    <location>
        <begin position="1"/>
        <end position="21"/>
    </location>
</feature>
<comment type="catalytic activity">
    <reaction evidence="10 11">
        <text>hydrogencarbonate + H(+) = CO2 + H2O</text>
        <dbReference type="Rhea" id="RHEA:10748"/>
        <dbReference type="ChEBI" id="CHEBI:15377"/>
        <dbReference type="ChEBI" id="CHEBI:15378"/>
        <dbReference type="ChEBI" id="CHEBI:16526"/>
        <dbReference type="ChEBI" id="CHEBI:17544"/>
        <dbReference type="EC" id="4.2.1.1"/>
    </reaction>
</comment>
<evidence type="ECO:0000256" key="2">
    <source>
        <dbReference type="ARBA" id="ARBA00004613"/>
    </source>
</evidence>
<evidence type="ECO:0000256" key="1">
    <source>
        <dbReference type="ARBA" id="ARBA00002904"/>
    </source>
</evidence>
<feature type="compositionally biased region" description="Low complexity" evidence="12">
    <location>
        <begin position="280"/>
        <end position="301"/>
    </location>
</feature>
<evidence type="ECO:0000256" key="12">
    <source>
        <dbReference type="SAM" id="MobiDB-lite"/>
    </source>
</evidence>
<evidence type="ECO:0000256" key="5">
    <source>
        <dbReference type="ARBA" id="ARBA00022525"/>
    </source>
</evidence>
<sequence length="444" mass="49702">MGSTTFVSSLFFLIGTYFANGAVHEWGYHHGVDPAHWKYLFSTCGGEQQSPINIKTSKVKTNRRLGQFDFSELTTERNVKINIQNNGHTVEVGLKGRGLKVSGGGLPGTYEVEQFHFHWGSEDTRGSEHEINGKHYSMEMHVVMHADGFSSVTEAMNTTNGLAIGRHNHNFDEIISHLHSIEHKGGHVQLNSFSMTSLFPSTDCFYRYYGSLTTPMCYESVIWTIFKHQIYISESQLNHFRHLGRTHFIGTGDLINNYRNPQPMNHRVVTSNCRRRSSCDSDSSDSSSDSSDSSNDSSDSSNDCDSDSDSDSDDISIITVLHNLIDKEPLYAKKSESQNAKKLETKHAKKLDTSKNARKPKTKKAKKVKAKSVKKSNTKSAKKTKTKIEKKPVINRPKKLETESVTMSTIRMIHVDSDSYSDSYSDSSSDSDSDSDSYSDSASE</sequence>
<keyword evidence="11" id="KW-0732">Signal</keyword>
<evidence type="ECO:0000256" key="4">
    <source>
        <dbReference type="ARBA" id="ARBA00012925"/>
    </source>
</evidence>
<feature type="compositionally biased region" description="Basic and acidic residues" evidence="12">
    <location>
        <begin position="332"/>
        <end position="355"/>
    </location>
</feature>
<keyword evidence="5" id="KW-0964">Secreted</keyword>
<dbReference type="SUPFAM" id="SSF51069">
    <property type="entry name" value="Carbonic anhydrase"/>
    <property type="match status" value="1"/>
</dbReference>
<evidence type="ECO:0000313" key="14">
    <source>
        <dbReference type="EMBL" id="CAG2217428.1"/>
    </source>
</evidence>
<evidence type="ECO:0000256" key="8">
    <source>
        <dbReference type="ARBA" id="ARBA00023180"/>
    </source>
</evidence>
<name>A0A8S3S7Z9_MYTED</name>
<dbReference type="PANTHER" id="PTHR18952">
    <property type="entry name" value="CARBONIC ANHYDRASE"/>
    <property type="match status" value="1"/>
</dbReference>
<dbReference type="GO" id="GO:0008270">
    <property type="term" value="F:zinc ion binding"/>
    <property type="evidence" value="ECO:0007669"/>
    <property type="project" value="UniProtKB-UniRule"/>
</dbReference>
<comment type="caution">
    <text evidence="14">The sequence shown here is derived from an EMBL/GenBank/DDBJ whole genome shotgun (WGS) entry which is preliminary data.</text>
</comment>
<keyword evidence="15" id="KW-1185">Reference proteome</keyword>
<dbReference type="Proteomes" id="UP000683360">
    <property type="component" value="Unassembled WGS sequence"/>
</dbReference>
<protein>
    <recommendedName>
        <fullName evidence="4 11">Carbonic anhydrase</fullName>
        <ecNumber evidence="4 11">4.2.1.1</ecNumber>
    </recommendedName>
</protein>
<dbReference type="Pfam" id="PF00194">
    <property type="entry name" value="Carb_anhydrase"/>
    <property type="match status" value="1"/>
</dbReference>
<comment type="similarity">
    <text evidence="3 11">Belongs to the alpha-carbonic anhydrase family.</text>
</comment>
<feature type="region of interest" description="Disordered" evidence="12">
    <location>
        <begin position="332"/>
        <end position="444"/>
    </location>
</feature>
<keyword evidence="6 11" id="KW-0479">Metal-binding</keyword>
<evidence type="ECO:0000259" key="13">
    <source>
        <dbReference type="PROSITE" id="PS51144"/>
    </source>
</evidence>
<evidence type="ECO:0000256" key="11">
    <source>
        <dbReference type="RuleBase" id="RU367011"/>
    </source>
</evidence>
<dbReference type="AlphaFoldDB" id="A0A8S3S7Z9"/>
<feature type="compositionally biased region" description="Basic residues" evidence="12">
    <location>
        <begin position="356"/>
        <end position="385"/>
    </location>
</feature>
<evidence type="ECO:0000313" key="15">
    <source>
        <dbReference type="Proteomes" id="UP000683360"/>
    </source>
</evidence>
<proteinExistence type="inferred from homology"/>
<comment type="function">
    <text evidence="1 11">Reversible hydration of carbon dioxide.</text>
</comment>
<dbReference type="EC" id="4.2.1.1" evidence="4 11"/>
<evidence type="ECO:0000256" key="3">
    <source>
        <dbReference type="ARBA" id="ARBA00010718"/>
    </source>
</evidence>
<dbReference type="GO" id="GO:0005886">
    <property type="term" value="C:plasma membrane"/>
    <property type="evidence" value="ECO:0007669"/>
    <property type="project" value="TreeGrafter"/>
</dbReference>
<feature type="compositionally biased region" description="Acidic residues" evidence="12">
    <location>
        <begin position="429"/>
        <end position="444"/>
    </location>
</feature>
<organism evidence="14 15">
    <name type="scientific">Mytilus edulis</name>
    <name type="common">Blue mussel</name>
    <dbReference type="NCBI Taxonomy" id="6550"/>
    <lineage>
        <taxon>Eukaryota</taxon>
        <taxon>Metazoa</taxon>
        <taxon>Spiralia</taxon>
        <taxon>Lophotrochozoa</taxon>
        <taxon>Mollusca</taxon>
        <taxon>Bivalvia</taxon>
        <taxon>Autobranchia</taxon>
        <taxon>Pteriomorphia</taxon>
        <taxon>Mytilida</taxon>
        <taxon>Mytiloidea</taxon>
        <taxon>Mytilidae</taxon>
        <taxon>Mytilinae</taxon>
        <taxon>Mytilus</taxon>
    </lineage>
</organism>
<dbReference type="CDD" id="cd00326">
    <property type="entry name" value="alpha_CA"/>
    <property type="match status" value="1"/>
</dbReference>
<gene>
    <name evidence="14" type="ORF">MEDL_31118</name>
</gene>
<dbReference type="SMART" id="SM01057">
    <property type="entry name" value="Carb_anhydrase"/>
    <property type="match status" value="1"/>
</dbReference>
<evidence type="ECO:0000256" key="7">
    <source>
        <dbReference type="ARBA" id="ARBA00022833"/>
    </source>
</evidence>
<feature type="domain" description="Alpha-carbonic anhydrase" evidence="13">
    <location>
        <begin position="24"/>
        <end position="273"/>
    </location>
</feature>
<dbReference type="Gene3D" id="3.10.200.10">
    <property type="entry name" value="Alpha carbonic anhydrase"/>
    <property type="match status" value="1"/>
</dbReference>
<dbReference type="PROSITE" id="PS00162">
    <property type="entry name" value="ALPHA_CA_1"/>
    <property type="match status" value="1"/>
</dbReference>
<feature type="chain" id="PRO_5035969894" description="Carbonic anhydrase" evidence="11">
    <location>
        <begin position="22"/>
        <end position="444"/>
    </location>
</feature>
<keyword evidence="9 11" id="KW-0456">Lyase</keyword>
<reference evidence="14" key="1">
    <citation type="submission" date="2021-03" db="EMBL/GenBank/DDBJ databases">
        <authorList>
            <person name="Bekaert M."/>
        </authorList>
    </citation>
    <scope>NUCLEOTIDE SEQUENCE</scope>
</reference>
<dbReference type="InterPro" id="IPR001148">
    <property type="entry name" value="CA_dom"/>
</dbReference>
<dbReference type="PROSITE" id="PS51144">
    <property type="entry name" value="ALPHA_CA_2"/>
    <property type="match status" value="1"/>
</dbReference>
<dbReference type="GO" id="GO:0004089">
    <property type="term" value="F:carbonate dehydratase activity"/>
    <property type="evidence" value="ECO:0007669"/>
    <property type="project" value="UniProtKB-UniRule"/>
</dbReference>
<accession>A0A8S3S7Z9</accession>
<evidence type="ECO:0000256" key="10">
    <source>
        <dbReference type="ARBA" id="ARBA00048348"/>
    </source>
</evidence>
<feature type="compositionally biased region" description="Acidic residues" evidence="12">
    <location>
        <begin position="302"/>
        <end position="311"/>
    </location>
</feature>
<feature type="compositionally biased region" description="Low complexity" evidence="12">
    <location>
        <begin position="418"/>
        <end position="428"/>
    </location>
</feature>
<keyword evidence="8" id="KW-0325">Glycoprotein</keyword>
<dbReference type="PANTHER" id="PTHR18952:SF265">
    <property type="entry name" value="CARBONIC ANHYDRASE"/>
    <property type="match status" value="1"/>
</dbReference>
<dbReference type="GO" id="GO:0005576">
    <property type="term" value="C:extracellular region"/>
    <property type="evidence" value="ECO:0007669"/>
    <property type="project" value="UniProtKB-SubCell"/>
</dbReference>
<keyword evidence="7 11" id="KW-0862">Zinc</keyword>
<evidence type="ECO:0000256" key="9">
    <source>
        <dbReference type="ARBA" id="ARBA00023239"/>
    </source>
</evidence>
<evidence type="ECO:0000256" key="6">
    <source>
        <dbReference type="ARBA" id="ARBA00022723"/>
    </source>
</evidence>
<dbReference type="InterPro" id="IPR023561">
    <property type="entry name" value="Carbonic_anhydrase_a-class"/>
</dbReference>
<dbReference type="FunFam" id="3.10.200.10:FF:000003">
    <property type="entry name" value="Carbonic anhydrase 12"/>
    <property type="match status" value="1"/>
</dbReference>